<comment type="caution">
    <text evidence="3">The sequence shown here is derived from an EMBL/GenBank/DDBJ whole genome shotgun (WGS) entry which is preliminary data.</text>
</comment>
<dbReference type="PANTHER" id="PTHR23074:SF19">
    <property type="entry name" value="KATANIN P60 ATPASE-CONTAINING SUBUNIT A1"/>
    <property type="match status" value="1"/>
</dbReference>
<evidence type="ECO:0000313" key="3">
    <source>
        <dbReference type="EMBL" id="CAE8637905.1"/>
    </source>
</evidence>
<dbReference type="AlphaFoldDB" id="A0A813HKD1"/>
<dbReference type="FunFam" id="3.40.50.300:FF:000159">
    <property type="entry name" value="Katanin p60 ATPase-containing subunit A1"/>
    <property type="match status" value="1"/>
</dbReference>
<dbReference type="GO" id="GO:0015630">
    <property type="term" value="C:microtubule cytoskeleton"/>
    <property type="evidence" value="ECO:0007669"/>
    <property type="project" value="TreeGrafter"/>
</dbReference>
<dbReference type="GO" id="GO:0051013">
    <property type="term" value="P:microtubule severing"/>
    <property type="evidence" value="ECO:0007669"/>
    <property type="project" value="TreeGrafter"/>
</dbReference>
<reference evidence="3" key="1">
    <citation type="submission" date="2021-02" db="EMBL/GenBank/DDBJ databases">
        <authorList>
            <person name="Dougan E. K."/>
            <person name="Rhodes N."/>
            <person name="Thang M."/>
            <person name="Chan C."/>
        </authorList>
    </citation>
    <scope>NUCLEOTIDE SEQUENCE</scope>
</reference>
<protein>
    <recommendedName>
        <fullName evidence="2">AAA+ ATPase domain-containing protein</fullName>
    </recommendedName>
</protein>
<name>A0A813HKD1_POLGL</name>
<feature type="compositionally biased region" description="Basic residues" evidence="1">
    <location>
        <begin position="911"/>
        <end position="922"/>
    </location>
</feature>
<feature type="compositionally biased region" description="Basic residues" evidence="1">
    <location>
        <begin position="934"/>
        <end position="944"/>
    </location>
</feature>
<dbReference type="EMBL" id="CAJNNV010031801">
    <property type="protein sequence ID" value="CAE8637905.1"/>
    <property type="molecule type" value="Genomic_DNA"/>
</dbReference>
<dbReference type="Gene3D" id="3.40.50.300">
    <property type="entry name" value="P-loop containing nucleotide triphosphate hydrolases"/>
    <property type="match status" value="1"/>
</dbReference>
<dbReference type="InterPro" id="IPR003959">
    <property type="entry name" value="ATPase_AAA_core"/>
</dbReference>
<feature type="region of interest" description="Disordered" evidence="1">
    <location>
        <begin position="141"/>
        <end position="176"/>
    </location>
</feature>
<gene>
    <name evidence="3" type="ORF">PGLA1383_LOCUS53203</name>
</gene>
<evidence type="ECO:0000259" key="2">
    <source>
        <dbReference type="SMART" id="SM00382"/>
    </source>
</evidence>
<feature type="domain" description="AAA+ ATPase" evidence="2">
    <location>
        <begin position="42"/>
        <end position="297"/>
    </location>
</feature>
<dbReference type="InterPro" id="IPR027417">
    <property type="entry name" value="P-loop_NTPase"/>
</dbReference>
<accession>A0A813HKD1</accession>
<dbReference type="PANTHER" id="PTHR23074">
    <property type="entry name" value="AAA DOMAIN-CONTAINING"/>
    <property type="match status" value="1"/>
</dbReference>
<feature type="non-terminal residue" evidence="3">
    <location>
        <position position="1"/>
    </location>
</feature>
<dbReference type="SUPFAM" id="SSF52540">
    <property type="entry name" value="P-loop containing nucleoside triphosphate hydrolases"/>
    <property type="match status" value="1"/>
</dbReference>
<sequence>VDRCPQVTWDVIAGLEQAKTLLEEAVVLPLVMPEYFQGIRRPWKGVLMFGPPGTGKTLLAKAVATQCATTFFNVSASSMASKYRGDSEKLVRLLFEMARFYAPTTIFFDEIDALGSKRGEASEHESSRRVKAELLVQMDGVTSSAPASEDPDVDGQPPLPKQVKMTEEVSMQERSAEEDAEGQVAHMQMLKDEVPVDVPVTQADFLEAAATLIIARKPNIVRKVKAKESLSVISLEIGSTVVAYKPPVQVSVNLFGQNSYRQDHRTENPEFRLICSGEILDNTKRLLDYNIRNTSLKTTSLLLMSLCGISEETSAFLAGPAQQPRSGKSCAKAWPWEAEGGGGSAKGKEAYAIWAKEFETSAKTGLNMGDDVSEGIITGRFEGLASMVGEDTALLMVQKEPIVLLWSTKSIQGSFEYLKEQEATEVGENAAEAVLNNPRLLTVPKYEYERTKPTLASLALAAKGFESLRFLGPFGSIIGLTCATYTGSAAELKRYFSLSLACSFQFPGGISLFAADQVAADEWMGEFGSQAFVSGTAQLQRRASSRVAAAATAPGGSSGSSFSLPVFDEDEENSRSASVVVFFVLGLLFPLVGGAAAQLRFCPASTAASAGDGAGLRRGNAGFGGGFSGTRRRGAAVNETGLPKDLLLALGIEAGSSSTRRLSDDDGDAFAAASDILSSMRRNRRRRGHGSDDPNDAEDALVAPPLPARSIRCPPAPERRLRRCGEVWPVQRGPTASSPPAPSRAGAERPANHPVALYVVESPCGKGPAGRSRVAGQAPADTRETRALAATLLALLEVFDLHPECIALVTGEADNFGGRGVAGGRSGGDCGHGAQKSWPLLFSVGLRPATDTAFWLGEFCHALAHRATGPSHSAHHARVAQALLSQHLDAFNEQASQTQVNRSRPSTARSARPRQSRQRRQKSSTSTSEEPERRRSRSGLRRRR</sequence>
<feature type="region of interest" description="Disordered" evidence="1">
    <location>
        <begin position="681"/>
        <end position="749"/>
    </location>
</feature>
<evidence type="ECO:0000256" key="1">
    <source>
        <dbReference type="SAM" id="MobiDB-lite"/>
    </source>
</evidence>
<dbReference type="GO" id="GO:0005524">
    <property type="term" value="F:ATP binding"/>
    <property type="evidence" value="ECO:0007669"/>
    <property type="project" value="InterPro"/>
</dbReference>
<dbReference type="Pfam" id="PF00004">
    <property type="entry name" value="AAA"/>
    <property type="match status" value="1"/>
</dbReference>
<keyword evidence="4" id="KW-1185">Reference proteome</keyword>
<dbReference type="SMART" id="SM00382">
    <property type="entry name" value="AAA"/>
    <property type="match status" value="1"/>
</dbReference>
<organism evidence="3 4">
    <name type="scientific">Polarella glacialis</name>
    <name type="common">Dinoflagellate</name>
    <dbReference type="NCBI Taxonomy" id="89957"/>
    <lineage>
        <taxon>Eukaryota</taxon>
        <taxon>Sar</taxon>
        <taxon>Alveolata</taxon>
        <taxon>Dinophyceae</taxon>
        <taxon>Suessiales</taxon>
        <taxon>Suessiaceae</taxon>
        <taxon>Polarella</taxon>
    </lineage>
</organism>
<dbReference type="InterPro" id="IPR050304">
    <property type="entry name" value="MT-severing_AAA_ATPase"/>
</dbReference>
<dbReference type="GO" id="GO:0016887">
    <property type="term" value="F:ATP hydrolysis activity"/>
    <property type="evidence" value="ECO:0007669"/>
    <property type="project" value="InterPro"/>
</dbReference>
<evidence type="ECO:0000313" key="4">
    <source>
        <dbReference type="Proteomes" id="UP000654075"/>
    </source>
</evidence>
<dbReference type="InterPro" id="IPR003593">
    <property type="entry name" value="AAA+_ATPase"/>
</dbReference>
<dbReference type="Proteomes" id="UP000654075">
    <property type="component" value="Unassembled WGS sequence"/>
</dbReference>
<feature type="region of interest" description="Disordered" evidence="1">
    <location>
        <begin position="894"/>
        <end position="944"/>
    </location>
</feature>
<proteinExistence type="predicted"/>